<proteinExistence type="predicted"/>
<dbReference type="RefSeq" id="WP_158249459.1">
    <property type="nucleotide sequence ID" value="NZ_PRDW01000005.1"/>
</dbReference>
<reference evidence="2 3" key="1">
    <citation type="submission" date="2018-01" db="EMBL/GenBank/DDBJ databases">
        <title>Genomic Encyclopedia of Type Strains, Phase III (KMG-III): the genomes of soil and plant-associated and newly described type strains.</title>
        <authorList>
            <person name="Whitman W."/>
        </authorList>
    </citation>
    <scope>NUCLEOTIDE SEQUENCE [LARGE SCALE GENOMIC DNA]</scope>
    <source>
        <strain evidence="2 3">HKI456</strain>
    </source>
</reference>
<dbReference type="EMBL" id="PRDW01000005">
    <property type="protein sequence ID" value="PPB84042.1"/>
    <property type="molecule type" value="Genomic_DNA"/>
</dbReference>
<keyword evidence="3" id="KW-1185">Reference proteome</keyword>
<dbReference type="Proteomes" id="UP000243096">
    <property type="component" value="Unassembled WGS sequence"/>
</dbReference>
<name>A0A2P5KBE3_9BURK</name>
<protein>
    <submittedName>
        <fullName evidence="2">Uncharacterized protein</fullName>
    </submittedName>
</protein>
<gene>
    <name evidence="2" type="ORF">B0O95_105228</name>
</gene>
<accession>A0A2P5KBE3</accession>
<keyword evidence="1" id="KW-0812">Transmembrane</keyword>
<dbReference type="AlphaFoldDB" id="A0A2P5KBE3"/>
<evidence type="ECO:0000256" key="1">
    <source>
        <dbReference type="SAM" id="Phobius"/>
    </source>
</evidence>
<comment type="caution">
    <text evidence="2">The sequence shown here is derived from an EMBL/GenBank/DDBJ whole genome shotgun (WGS) entry which is preliminary data.</text>
</comment>
<dbReference type="OrthoDB" id="9104079at2"/>
<feature type="transmembrane region" description="Helical" evidence="1">
    <location>
        <begin position="24"/>
        <end position="44"/>
    </location>
</feature>
<organism evidence="2 3">
    <name type="scientific">Mycetohabitans endofungorum</name>
    <dbReference type="NCBI Taxonomy" id="417203"/>
    <lineage>
        <taxon>Bacteria</taxon>
        <taxon>Pseudomonadati</taxon>
        <taxon>Pseudomonadota</taxon>
        <taxon>Betaproteobacteria</taxon>
        <taxon>Burkholderiales</taxon>
        <taxon>Burkholderiaceae</taxon>
        <taxon>Mycetohabitans</taxon>
    </lineage>
</organism>
<keyword evidence="1" id="KW-0472">Membrane</keyword>
<keyword evidence="1" id="KW-1133">Transmembrane helix</keyword>
<evidence type="ECO:0000313" key="2">
    <source>
        <dbReference type="EMBL" id="PPB84042.1"/>
    </source>
</evidence>
<evidence type="ECO:0000313" key="3">
    <source>
        <dbReference type="Proteomes" id="UP000243096"/>
    </source>
</evidence>
<sequence>MSARFWPSAYDRRQQTIDSGGGEIVLLAFCLVAPVAVGVLIAFARRVDPKTGHLR</sequence>